<dbReference type="InterPro" id="IPR027275">
    <property type="entry name" value="PRC-brl_dom"/>
</dbReference>
<dbReference type="Proteomes" id="UP001501599">
    <property type="component" value="Unassembled WGS sequence"/>
</dbReference>
<protein>
    <submittedName>
        <fullName evidence="2">PRC-barrel domain-containing protein</fullName>
    </submittedName>
</protein>
<evidence type="ECO:0000313" key="2">
    <source>
        <dbReference type="EMBL" id="GAA2176146.1"/>
    </source>
</evidence>
<proteinExistence type="predicted"/>
<accession>A0ABN3AXE4</accession>
<dbReference type="RefSeq" id="WP_344344783.1">
    <property type="nucleotide sequence ID" value="NZ_BAAAQT010000008.1"/>
</dbReference>
<name>A0ABN3AXE4_9MICO</name>
<dbReference type="InterPro" id="IPR011033">
    <property type="entry name" value="PRC_barrel-like_sf"/>
</dbReference>
<dbReference type="Pfam" id="PF05239">
    <property type="entry name" value="PRC"/>
    <property type="match status" value="1"/>
</dbReference>
<dbReference type="SUPFAM" id="SSF50346">
    <property type="entry name" value="PRC-barrel domain"/>
    <property type="match status" value="1"/>
</dbReference>
<gene>
    <name evidence="2" type="ORF">GCM10009846_28770</name>
</gene>
<evidence type="ECO:0000259" key="1">
    <source>
        <dbReference type="Pfam" id="PF05239"/>
    </source>
</evidence>
<reference evidence="2 3" key="1">
    <citation type="journal article" date="2019" name="Int. J. Syst. Evol. Microbiol.">
        <title>The Global Catalogue of Microorganisms (GCM) 10K type strain sequencing project: providing services to taxonomists for standard genome sequencing and annotation.</title>
        <authorList>
            <consortium name="The Broad Institute Genomics Platform"/>
            <consortium name="The Broad Institute Genome Sequencing Center for Infectious Disease"/>
            <person name="Wu L."/>
            <person name="Ma J."/>
        </authorList>
    </citation>
    <scope>NUCLEOTIDE SEQUENCE [LARGE SCALE GENOMIC DNA]</scope>
    <source>
        <strain evidence="2 3">JCM 16026</strain>
    </source>
</reference>
<dbReference type="Gene3D" id="3.90.50.10">
    <property type="entry name" value="Photosynthetic Reaction Center, subunit H, domain 2"/>
    <property type="match status" value="1"/>
</dbReference>
<dbReference type="InterPro" id="IPR014747">
    <property type="entry name" value="Bac_photo_RC_H_C"/>
</dbReference>
<feature type="domain" description="PRC-barrel" evidence="1">
    <location>
        <begin position="6"/>
        <end position="59"/>
    </location>
</feature>
<keyword evidence="3" id="KW-1185">Reference proteome</keyword>
<comment type="caution">
    <text evidence="2">The sequence shown here is derived from an EMBL/GenBank/DDBJ whole genome shotgun (WGS) entry which is preliminary data.</text>
</comment>
<sequence>MFEAANIRDWIGSNVVDPDGDTIGQLESVYFDTATDAPAFATVRTGIIGRHKLSFVPLAGATVTPKHLNVAHGKRLVKDAPSIPTDGELEAADEPAVYAHYGLGYAVGANGERRLGRR</sequence>
<dbReference type="EMBL" id="BAAAQT010000008">
    <property type="protein sequence ID" value="GAA2176146.1"/>
    <property type="molecule type" value="Genomic_DNA"/>
</dbReference>
<evidence type="ECO:0000313" key="3">
    <source>
        <dbReference type="Proteomes" id="UP001501599"/>
    </source>
</evidence>
<organism evidence="2 3">
    <name type="scientific">Agrococcus versicolor</name>
    <dbReference type="NCBI Taxonomy" id="501482"/>
    <lineage>
        <taxon>Bacteria</taxon>
        <taxon>Bacillati</taxon>
        <taxon>Actinomycetota</taxon>
        <taxon>Actinomycetes</taxon>
        <taxon>Micrococcales</taxon>
        <taxon>Microbacteriaceae</taxon>
        <taxon>Agrococcus</taxon>
    </lineage>
</organism>